<keyword evidence="1" id="KW-0812">Transmembrane</keyword>
<evidence type="ECO:0000256" key="1">
    <source>
        <dbReference type="SAM" id="Phobius"/>
    </source>
</evidence>
<proteinExistence type="predicted"/>
<dbReference type="EMBL" id="SHBP01000005">
    <property type="protein sequence ID" value="RZO20298.1"/>
    <property type="molecule type" value="Genomic_DNA"/>
</dbReference>
<organism evidence="3 4">
    <name type="scientific">SAR92 clade bacterium</name>
    <dbReference type="NCBI Taxonomy" id="2315479"/>
    <lineage>
        <taxon>Bacteria</taxon>
        <taxon>Pseudomonadati</taxon>
        <taxon>Pseudomonadota</taxon>
        <taxon>Gammaproteobacteria</taxon>
        <taxon>Cellvibrionales</taxon>
        <taxon>Porticoccaceae</taxon>
        <taxon>SAR92 clade</taxon>
    </lineage>
</organism>
<name>A0A520MGE4_9GAMM</name>
<dbReference type="Proteomes" id="UP000315889">
    <property type="component" value="Unassembled WGS sequence"/>
</dbReference>
<protein>
    <submittedName>
        <fullName evidence="3">DUF2489 domain-containing protein</fullName>
    </submittedName>
</protein>
<keyword evidence="1" id="KW-1133">Transmembrane helix</keyword>
<dbReference type="AlphaFoldDB" id="A0A520MGE4"/>
<feature type="domain" description="DUF2489" evidence="2">
    <location>
        <begin position="16"/>
        <end position="147"/>
    </location>
</feature>
<keyword evidence="1" id="KW-0472">Membrane</keyword>
<reference evidence="3 4" key="1">
    <citation type="submission" date="2019-02" db="EMBL/GenBank/DDBJ databases">
        <title>Prokaryotic population dynamics and viral predation in marine succession experiment using metagenomics: the confinement effect.</title>
        <authorList>
            <person name="Haro-Moreno J.M."/>
            <person name="Rodriguez-Valera F."/>
            <person name="Lopez-Perez M."/>
        </authorList>
    </citation>
    <scope>NUCLEOTIDE SEQUENCE [LARGE SCALE GENOMIC DNA]</scope>
    <source>
        <strain evidence="3">MED-G170</strain>
    </source>
</reference>
<dbReference type="InterPro" id="IPR019617">
    <property type="entry name" value="DUF2489"/>
</dbReference>
<gene>
    <name evidence="3" type="ORF">EVB03_05115</name>
</gene>
<sequence>MSLMLVTLSGAVLVTPLAIYAVYLAYQLVKKKRKERELSDKLNSERLEGDKDARQSIQIISRALLQKDLSETEAAMRIAFLAQKLTPSADEATALLIFQQLAEATAHIPILEDWNALERTEKHRLTAEREGIESKYSEFVQDSAAKLSKIRLA</sequence>
<evidence type="ECO:0000313" key="3">
    <source>
        <dbReference type="EMBL" id="RZO20298.1"/>
    </source>
</evidence>
<dbReference type="Pfam" id="PF10675">
    <property type="entry name" value="DUF2489"/>
    <property type="match status" value="1"/>
</dbReference>
<evidence type="ECO:0000313" key="4">
    <source>
        <dbReference type="Proteomes" id="UP000315889"/>
    </source>
</evidence>
<comment type="caution">
    <text evidence="3">The sequence shown here is derived from an EMBL/GenBank/DDBJ whole genome shotgun (WGS) entry which is preliminary data.</text>
</comment>
<evidence type="ECO:0000259" key="2">
    <source>
        <dbReference type="Pfam" id="PF10675"/>
    </source>
</evidence>
<accession>A0A520MGE4</accession>
<feature type="transmembrane region" description="Helical" evidence="1">
    <location>
        <begin position="6"/>
        <end position="26"/>
    </location>
</feature>